<dbReference type="Gene3D" id="3.10.450.50">
    <property type="match status" value="1"/>
</dbReference>
<dbReference type="Proteomes" id="UP000092573">
    <property type="component" value="Chromosome"/>
</dbReference>
<dbReference type="STRING" id="1462996.AWM70_04285"/>
<dbReference type="EMBL" id="CP014167">
    <property type="protein sequence ID" value="ANS73886.1"/>
    <property type="molecule type" value="Genomic_DNA"/>
</dbReference>
<reference evidence="2 3" key="1">
    <citation type="submission" date="2016-01" db="EMBL/GenBank/DDBJ databases">
        <title>Complete Genome Sequence of Paenibacillus yonginensis DCY84, a novel Plant Growth-Promoting Bacteria with Elicitation of Induced Systemic Resistance.</title>
        <authorList>
            <person name="Kim Y.J."/>
            <person name="Yang D.C."/>
            <person name="Sukweenadhi J."/>
        </authorList>
    </citation>
    <scope>NUCLEOTIDE SEQUENCE [LARGE SCALE GENOMIC DNA]</scope>
    <source>
        <strain evidence="2 3">DCY84</strain>
    </source>
</reference>
<organism evidence="2 3">
    <name type="scientific">Paenibacillus yonginensis</name>
    <dbReference type="NCBI Taxonomy" id="1462996"/>
    <lineage>
        <taxon>Bacteria</taxon>
        <taxon>Bacillati</taxon>
        <taxon>Bacillota</taxon>
        <taxon>Bacilli</taxon>
        <taxon>Bacillales</taxon>
        <taxon>Paenibacillaceae</taxon>
        <taxon>Paenibacillus</taxon>
    </lineage>
</organism>
<keyword evidence="3" id="KW-1185">Reference proteome</keyword>
<dbReference type="SUPFAM" id="SSF54427">
    <property type="entry name" value="NTF2-like"/>
    <property type="match status" value="1"/>
</dbReference>
<gene>
    <name evidence="2" type="ORF">AWM70_04285</name>
</gene>
<evidence type="ECO:0000313" key="3">
    <source>
        <dbReference type="Proteomes" id="UP000092573"/>
    </source>
</evidence>
<feature type="domain" description="SnoaL-like" evidence="1">
    <location>
        <begin position="10"/>
        <end position="106"/>
    </location>
</feature>
<evidence type="ECO:0000259" key="1">
    <source>
        <dbReference type="Pfam" id="PF12680"/>
    </source>
</evidence>
<dbReference type="AlphaFoldDB" id="A0A1B1MXJ3"/>
<evidence type="ECO:0000313" key="2">
    <source>
        <dbReference type="EMBL" id="ANS73886.1"/>
    </source>
</evidence>
<sequence>MKTETLPEAVQSYIDASNAHHIQHYIDTFSEHAVLIEESIGRDLAGKEEIKDYFVTYFVKTSTNTEILEYTINGHTVDMKVMFKGNFAGGEIRGLYRFELAGGKIIKLTADLE</sequence>
<dbReference type="InterPro" id="IPR032710">
    <property type="entry name" value="NTF2-like_dom_sf"/>
</dbReference>
<dbReference type="InterPro" id="IPR037401">
    <property type="entry name" value="SnoaL-like"/>
</dbReference>
<dbReference type="RefSeq" id="WP_068694496.1">
    <property type="nucleotide sequence ID" value="NZ_CP014167.1"/>
</dbReference>
<accession>A0A1B1MXJ3</accession>
<proteinExistence type="predicted"/>
<protein>
    <recommendedName>
        <fullName evidence="1">SnoaL-like domain-containing protein</fullName>
    </recommendedName>
</protein>
<name>A0A1B1MXJ3_9BACL</name>
<dbReference type="Pfam" id="PF12680">
    <property type="entry name" value="SnoaL_2"/>
    <property type="match status" value="1"/>
</dbReference>
<dbReference type="KEGG" id="pyg:AWM70_04285"/>